<reference evidence="1 2" key="1">
    <citation type="submission" date="2022-12" db="EMBL/GenBank/DDBJ databases">
        <title>Chromosome-scale assembly of the Ensete ventricosum genome.</title>
        <authorList>
            <person name="Dussert Y."/>
            <person name="Stocks J."/>
            <person name="Wendawek A."/>
            <person name="Woldeyes F."/>
            <person name="Nichols R.A."/>
            <person name="Borrell J.S."/>
        </authorList>
    </citation>
    <scope>NUCLEOTIDE SEQUENCE [LARGE SCALE GENOMIC DNA]</scope>
    <source>
        <strain evidence="2">cv. Maze</strain>
        <tissue evidence="1">Seeds</tissue>
    </source>
</reference>
<accession>A0AAV8RGR4</accession>
<dbReference type="AlphaFoldDB" id="A0AAV8RGR4"/>
<evidence type="ECO:0000313" key="2">
    <source>
        <dbReference type="Proteomes" id="UP001222027"/>
    </source>
</evidence>
<evidence type="ECO:0000313" key="1">
    <source>
        <dbReference type="EMBL" id="KAJ8497983.1"/>
    </source>
</evidence>
<sequence>MFLLQVLASSLVECHFGTSCTSRVLESYKVLRLDSGSILRRPPANPVGVGFVKSHRHRPRAAAASDLRSFFEKGGNTINTQHQVLDST</sequence>
<protein>
    <recommendedName>
        <fullName evidence="3">Secreted protein</fullName>
    </recommendedName>
</protein>
<comment type="caution">
    <text evidence="1">The sequence shown here is derived from an EMBL/GenBank/DDBJ whole genome shotgun (WGS) entry which is preliminary data.</text>
</comment>
<dbReference type="Proteomes" id="UP001222027">
    <property type="component" value="Unassembled WGS sequence"/>
</dbReference>
<name>A0AAV8RGR4_ENSVE</name>
<gene>
    <name evidence="1" type="ORF">OPV22_008535</name>
</gene>
<evidence type="ECO:0008006" key="3">
    <source>
        <dbReference type="Google" id="ProtNLM"/>
    </source>
</evidence>
<organism evidence="1 2">
    <name type="scientific">Ensete ventricosum</name>
    <name type="common">Abyssinian banana</name>
    <name type="synonym">Musa ensete</name>
    <dbReference type="NCBI Taxonomy" id="4639"/>
    <lineage>
        <taxon>Eukaryota</taxon>
        <taxon>Viridiplantae</taxon>
        <taxon>Streptophyta</taxon>
        <taxon>Embryophyta</taxon>
        <taxon>Tracheophyta</taxon>
        <taxon>Spermatophyta</taxon>
        <taxon>Magnoliopsida</taxon>
        <taxon>Liliopsida</taxon>
        <taxon>Zingiberales</taxon>
        <taxon>Musaceae</taxon>
        <taxon>Ensete</taxon>
    </lineage>
</organism>
<proteinExistence type="predicted"/>
<dbReference type="EMBL" id="JAQQAF010000003">
    <property type="protein sequence ID" value="KAJ8497983.1"/>
    <property type="molecule type" value="Genomic_DNA"/>
</dbReference>
<keyword evidence="2" id="KW-1185">Reference proteome</keyword>